<dbReference type="EMBL" id="JADOXO010000784">
    <property type="protein sequence ID" value="KAF9800352.1"/>
    <property type="molecule type" value="Genomic_DNA"/>
</dbReference>
<comment type="caution">
    <text evidence="1">The sequence shown here is derived from an EMBL/GenBank/DDBJ whole genome shotgun (WGS) entry which is preliminary data.</text>
</comment>
<evidence type="ECO:0000313" key="1">
    <source>
        <dbReference type="EMBL" id="KAF9800352.1"/>
    </source>
</evidence>
<accession>A0A8H7NSP6</accession>
<dbReference type="Proteomes" id="UP000639403">
    <property type="component" value="Unassembled WGS sequence"/>
</dbReference>
<proteinExistence type="predicted"/>
<evidence type="ECO:0000313" key="2">
    <source>
        <dbReference type="Proteomes" id="UP000639403"/>
    </source>
</evidence>
<name>A0A8H7NSP6_9APHY</name>
<organism evidence="1 2">
    <name type="scientific">Rhodonia placenta</name>
    <dbReference type="NCBI Taxonomy" id="104341"/>
    <lineage>
        <taxon>Eukaryota</taxon>
        <taxon>Fungi</taxon>
        <taxon>Dikarya</taxon>
        <taxon>Basidiomycota</taxon>
        <taxon>Agaricomycotina</taxon>
        <taxon>Agaricomycetes</taxon>
        <taxon>Polyporales</taxon>
        <taxon>Adustoporiaceae</taxon>
        <taxon>Rhodonia</taxon>
    </lineage>
</organism>
<sequence>MQRTPQWCIFCGLTYPRRALLVPPGLRLRRRGCQSGL</sequence>
<gene>
    <name evidence="1" type="ORF">IEO21_10377</name>
</gene>
<dbReference type="AlphaFoldDB" id="A0A8H7NSP6"/>
<protein>
    <submittedName>
        <fullName evidence="1">Uncharacterized protein</fullName>
    </submittedName>
</protein>
<reference evidence="1" key="1">
    <citation type="submission" date="2020-11" db="EMBL/GenBank/DDBJ databases">
        <authorList>
            <person name="Koelle M."/>
            <person name="Horta M.A.C."/>
            <person name="Nowrousian M."/>
            <person name="Ohm R.A."/>
            <person name="Benz P."/>
            <person name="Pilgard A."/>
        </authorList>
    </citation>
    <scope>NUCLEOTIDE SEQUENCE</scope>
    <source>
        <strain evidence="1">FPRL280</strain>
    </source>
</reference>
<reference evidence="1" key="2">
    <citation type="journal article" name="Front. Microbiol.">
        <title>Degradative Capacity of Two Strains of Rhodonia placenta: From Phenotype to Genotype.</title>
        <authorList>
            <person name="Kolle M."/>
            <person name="Horta M.A.C."/>
            <person name="Nowrousian M."/>
            <person name="Ohm R.A."/>
            <person name="Benz J.P."/>
            <person name="Pilgard A."/>
        </authorList>
    </citation>
    <scope>NUCLEOTIDE SEQUENCE</scope>
    <source>
        <strain evidence="1">FPRL280</strain>
    </source>
</reference>